<keyword evidence="1" id="KW-0812">Transmembrane</keyword>
<dbReference type="AlphaFoldDB" id="A0A8D5U860"/>
<dbReference type="Proteomes" id="UP000825123">
    <property type="component" value="Chromosome"/>
</dbReference>
<dbReference type="RefSeq" id="WP_221287668.1">
    <property type="nucleotide sequence ID" value="NZ_AP024597.1"/>
</dbReference>
<proteinExistence type="predicted"/>
<keyword evidence="3" id="KW-1185">Reference proteome</keyword>
<feature type="transmembrane region" description="Helical" evidence="1">
    <location>
        <begin position="20"/>
        <end position="41"/>
    </location>
</feature>
<protein>
    <submittedName>
        <fullName evidence="2">Uncharacterized protein</fullName>
    </submittedName>
</protein>
<organism evidence="2 3">
    <name type="scientific">Stygiolobus caldivivus</name>
    <dbReference type="NCBI Taxonomy" id="2824673"/>
    <lineage>
        <taxon>Archaea</taxon>
        <taxon>Thermoproteota</taxon>
        <taxon>Thermoprotei</taxon>
        <taxon>Sulfolobales</taxon>
        <taxon>Sulfolobaceae</taxon>
        <taxon>Stygiolobus</taxon>
    </lineage>
</organism>
<name>A0A8D5U860_9CREN</name>
<dbReference type="EMBL" id="AP024597">
    <property type="protein sequence ID" value="BCU70962.1"/>
    <property type="molecule type" value="Genomic_DNA"/>
</dbReference>
<sequence>MERKSTKHSSDKKKKAVSNIVFGAAVIILLIIAAIGFYLYATKPSVTSTVTSTVPTTVPTTVTSSTTVISTSTVPTTVTVNQTVTSTVTATQTVTQRVPVMYNLSAAFLNGQVITFNYTMDFSCNTSGITIFANESQQESVADGCEVGQGLPSSDLPSNAAPVYVIVPAFAGLSIFGVQKLGANAQGFPTFTYNGTTYTVLTQCGAADTPAACPDHMSLIYSPAFTAVEESLGIKNGVFGLPEGVLPTPAHDHIVTFSTTQSIPWYIVVVLVFNPNIFPNPLTGQCEQIVPSNVTNDTSLCLNSYANLQKALSTYDSAVLMANQNNPIWKTLLNGKAVDAIEVPSNMILYFSDPNVYPYPDAYYTYTSS</sequence>
<evidence type="ECO:0000313" key="3">
    <source>
        <dbReference type="Proteomes" id="UP000825123"/>
    </source>
</evidence>
<reference evidence="2 3" key="1">
    <citation type="submission" date="2021-04" db="EMBL/GenBank/DDBJ databases">
        <title>Complete genome sequence of Stygiolobus sp. KN-1.</title>
        <authorList>
            <person name="Nakamura K."/>
            <person name="Sakai H."/>
            <person name="Kurosawa N."/>
        </authorList>
    </citation>
    <scope>NUCLEOTIDE SEQUENCE [LARGE SCALE GENOMIC DNA]</scope>
    <source>
        <strain evidence="2 3">KN-1</strain>
    </source>
</reference>
<dbReference type="GeneID" id="66163990"/>
<keyword evidence="1" id="KW-0472">Membrane</keyword>
<keyword evidence="1" id="KW-1133">Transmembrane helix</keyword>
<accession>A0A8D5U860</accession>
<dbReference type="KEGG" id="csty:KN1_22590"/>
<evidence type="ECO:0000256" key="1">
    <source>
        <dbReference type="SAM" id="Phobius"/>
    </source>
</evidence>
<gene>
    <name evidence="2" type="ORF">KN1_22590</name>
</gene>
<evidence type="ECO:0000313" key="2">
    <source>
        <dbReference type="EMBL" id="BCU70962.1"/>
    </source>
</evidence>